<organism evidence="3 4">
    <name type="scientific">Microthlaspi erraticum</name>
    <dbReference type="NCBI Taxonomy" id="1685480"/>
    <lineage>
        <taxon>Eukaryota</taxon>
        <taxon>Viridiplantae</taxon>
        <taxon>Streptophyta</taxon>
        <taxon>Embryophyta</taxon>
        <taxon>Tracheophyta</taxon>
        <taxon>Spermatophyta</taxon>
        <taxon>Magnoliopsida</taxon>
        <taxon>eudicotyledons</taxon>
        <taxon>Gunneridae</taxon>
        <taxon>Pentapetalae</taxon>
        <taxon>rosids</taxon>
        <taxon>malvids</taxon>
        <taxon>Brassicales</taxon>
        <taxon>Brassicaceae</taxon>
        <taxon>Coluteocarpeae</taxon>
        <taxon>Microthlaspi</taxon>
    </lineage>
</organism>
<dbReference type="InterPro" id="IPR052929">
    <property type="entry name" value="RNase_H-like_EbsB-rel"/>
</dbReference>
<dbReference type="AlphaFoldDB" id="A0A6D2KNM2"/>
<protein>
    <recommendedName>
        <fullName evidence="5">RNase H type-1 domain-containing protein</fullName>
    </recommendedName>
</protein>
<dbReference type="CDD" id="cd06222">
    <property type="entry name" value="RNase_H_like"/>
    <property type="match status" value="1"/>
</dbReference>
<reference evidence="3" key="1">
    <citation type="submission" date="2020-01" db="EMBL/GenBank/DDBJ databases">
        <authorList>
            <person name="Mishra B."/>
        </authorList>
    </citation>
    <scope>NUCLEOTIDE SEQUENCE [LARGE SCALE GENOMIC DNA]</scope>
</reference>
<evidence type="ECO:0000313" key="4">
    <source>
        <dbReference type="Proteomes" id="UP000467841"/>
    </source>
</evidence>
<comment type="caution">
    <text evidence="3">The sequence shown here is derived from an EMBL/GenBank/DDBJ whole genome shotgun (WGS) entry which is preliminary data.</text>
</comment>
<evidence type="ECO:0000313" key="3">
    <source>
        <dbReference type="EMBL" id="CAA7058561.1"/>
    </source>
</evidence>
<dbReference type="Pfam" id="PF13456">
    <property type="entry name" value="RVT_3"/>
    <property type="match status" value="1"/>
</dbReference>
<feature type="domain" description="Reverse transcriptase zinc-binding" evidence="2">
    <location>
        <begin position="1"/>
        <end position="50"/>
    </location>
</feature>
<dbReference type="Gene3D" id="3.30.420.10">
    <property type="entry name" value="Ribonuclease H-like superfamily/Ribonuclease H"/>
    <property type="match status" value="1"/>
</dbReference>
<dbReference type="InterPro" id="IPR002156">
    <property type="entry name" value="RNaseH_domain"/>
</dbReference>
<dbReference type="Pfam" id="PF13966">
    <property type="entry name" value="zf-RVT"/>
    <property type="match status" value="1"/>
</dbReference>
<dbReference type="GO" id="GO:0004523">
    <property type="term" value="F:RNA-DNA hybrid ribonuclease activity"/>
    <property type="evidence" value="ECO:0007669"/>
    <property type="project" value="InterPro"/>
</dbReference>
<name>A0A6D2KNM2_9BRAS</name>
<accession>A0A6D2KNM2</accession>
<sequence length="306" mass="34354">MWNAVAGSTPVCSRLADRHCGNDRQCPRCGIADETINHMLFECPLAKQVWLLSNIHSTPGSLPCNILLSNFDFLLWRLKETGVPENIAFGVPWICWFIWKARNEKVFKGKDVAPHESLQMAFAEADSWLVAQVVTRSLDTVPPTDNISTHNSNVMYPRCQVDASWVHNNPTFGGGLVLDIDEDTGSFASTQVLTPLHAEFHSLIWAMKAIRQLGYVSVSFETDCLQLVKLVEEKEEDWPSLASELEDFRFTRLTFLSFSLTFIPRIVNVRADSLAKEARTRGSCFSHVNSCFSSETVPRAAPFVTI</sequence>
<evidence type="ECO:0008006" key="5">
    <source>
        <dbReference type="Google" id="ProtNLM"/>
    </source>
</evidence>
<dbReference type="PANTHER" id="PTHR47074:SF49">
    <property type="entry name" value="POLYNUCLEOTIDYL TRANSFERASE, RIBONUCLEASE H-LIKE SUPERFAMILY PROTEIN"/>
    <property type="match status" value="1"/>
</dbReference>
<dbReference type="EMBL" id="CACVBM020001729">
    <property type="protein sequence ID" value="CAA7058561.1"/>
    <property type="molecule type" value="Genomic_DNA"/>
</dbReference>
<dbReference type="Proteomes" id="UP000467841">
    <property type="component" value="Unassembled WGS sequence"/>
</dbReference>
<dbReference type="SUPFAM" id="SSF53098">
    <property type="entry name" value="Ribonuclease H-like"/>
    <property type="match status" value="1"/>
</dbReference>
<dbReference type="PANTHER" id="PTHR47074">
    <property type="entry name" value="BNAC02G40300D PROTEIN"/>
    <property type="match status" value="1"/>
</dbReference>
<evidence type="ECO:0000259" key="2">
    <source>
        <dbReference type="Pfam" id="PF13966"/>
    </source>
</evidence>
<feature type="domain" description="RNase H type-1" evidence="1">
    <location>
        <begin position="161"/>
        <end position="278"/>
    </location>
</feature>
<dbReference type="InterPro" id="IPR036397">
    <property type="entry name" value="RNaseH_sf"/>
</dbReference>
<dbReference type="GO" id="GO:0003676">
    <property type="term" value="F:nucleic acid binding"/>
    <property type="evidence" value="ECO:0007669"/>
    <property type="project" value="InterPro"/>
</dbReference>
<proteinExistence type="predicted"/>
<dbReference type="InterPro" id="IPR026960">
    <property type="entry name" value="RVT-Znf"/>
</dbReference>
<evidence type="ECO:0000259" key="1">
    <source>
        <dbReference type="Pfam" id="PF13456"/>
    </source>
</evidence>
<dbReference type="InterPro" id="IPR044730">
    <property type="entry name" value="RNase_H-like_dom_plant"/>
</dbReference>
<dbReference type="OrthoDB" id="1112448at2759"/>
<keyword evidence="4" id="KW-1185">Reference proteome</keyword>
<gene>
    <name evidence="3" type="ORF">MERR_LOCUS45797</name>
</gene>
<dbReference type="InterPro" id="IPR012337">
    <property type="entry name" value="RNaseH-like_sf"/>
</dbReference>